<dbReference type="GO" id="GO:0016491">
    <property type="term" value="F:oxidoreductase activity"/>
    <property type="evidence" value="ECO:0007669"/>
    <property type="project" value="UniProtKB-KW"/>
</dbReference>
<gene>
    <name evidence="6" type="primary">ndhI_20</name>
    <name evidence="6" type="ORF">SDC9_16289</name>
</gene>
<evidence type="ECO:0000256" key="4">
    <source>
        <dbReference type="ARBA" id="ARBA00023014"/>
    </source>
</evidence>
<dbReference type="PROSITE" id="PS00198">
    <property type="entry name" value="4FE4S_FER_1"/>
    <property type="match status" value="1"/>
</dbReference>
<feature type="domain" description="4Fe-4S ferredoxin-type" evidence="5">
    <location>
        <begin position="57"/>
        <end position="86"/>
    </location>
</feature>
<keyword evidence="4" id="KW-0411">Iron-sulfur</keyword>
<dbReference type="EC" id="1.6.5.11" evidence="6"/>
<keyword evidence="1" id="KW-0004">4Fe-4S</keyword>
<dbReference type="GO" id="GO:0051539">
    <property type="term" value="F:4 iron, 4 sulfur cluster binding"/>
    <property type="evidence" value="ECO:0007669"/>
    <property type="project" value="UniProtKB-KW"/>
</dbReference>
<evidence type="ECO:0000256" key="3">
    <source>
        <dbReference type="ARBA" id="ARBA00023004"/>
    </source>
</evidence>
<accession>A0A644TWF7</accession>
<dbReference type="SUPFAM" id="SSF54862">
    <property type="entry name" value="4Fe-4S ferredoxins"/>
    <property type="match status" value="1"/>
</dbReference>
<dbReference type="AlphaFoldDB" id="A0A644TWF7"/>
<feature type="domain" description="4Fe-4S ferredoxin-type" evidence="5">
    <location>
        <begin position="26"/>
        <end position="55"/>
    </location>
</feature>
<dbReference type="InterPro" id="IPR050572">
    <property type="entry name" value="Fe-S_Ferredoxin"/>
</dbReference>
<dbReference type="GO" id="GO:0046872">
    <property type="term" value="F:metal ion binding"/>
    <property type="evidence" value="ECO:0007669"/>
    <property type="project" value="UniProtKB-KW"/>
</dbReference>
<proteinExistence type="predicted"/>
<keyword evidence="6" id="KW-0560">Oxidoreductase</keyword>
<evidence type="ECO:0000313" key="6">
    <source>
        <dbReference type="EMBL" id="MPL70532.1"/>
    </source>
</evidence>
<dbReference type="Pfam" id="PF12838">
    <property type="entry name" value="Fer4_7"/>
    <property type="match status" value="1"/>
</dbReference>
<protein>
    <submittedName>
        <fullName evidence="6">NAD(P)H-quinone oxidoreductase subunit I, chloroplastic</fullName>
        <ecNumber evidence="6">1.6.5.11</ecNumber>
    </submittedName>
</protein>
<dbReference type="PROSITE" id="PS51379">
    <property type="entry name" value="4FE4S_FER_2"/>
    <property type="match status" value="2"/>
</dbReference>
<organism evidence="6">
    <name type="scientific">bioreactor metagenome</name>
    <dbReference type="NCBI Taxonomy" id="1076179"/>
    <lineage>
        <taxon>unclassified sequences</taxon>
        <taxon>metagenomes</taxon>
        <taxon>ecological metagenomes</taxon>
    </lineage>
</organism>
<dbReference type="InterPro" id="IPR017900">
    <property type="entry name" value="4Fe4S_Fe_S_CS"/>
</dbReference>
<reference evidence="6" key="1">
    <citation type="submission" date="2019-08" db="EMBL/GenBank/DDBJ databases">
        <authorList>
            <person name="Kucharzyk K."/>
            <person name="Murdoch R.W."/>
            <person name="Higgins S."/>
            <person name="Loffler F."/>
        </authorList>
    </citation>
    <scope>NUCLEOTIDE SEQUENCE</scope>
</reference>
<sequence length="88" mass="9677">MRKETLAAGGASALGKTRRGFCMSKYSIGINKKWCKSCGICIDFCPKNVLGFDEDGKVTLVNEEDCIGCEMCERRCPDYAIKVEGKAK</sequence>
<evidence type="ECO:0000256" key="2">
    <source>
        <dbReference type="ARBA" id="ARBA00022723"/>
    </source>
</evidence>
<comment type="caution">
    <text evidence="6">The sequence shown here is derived from an EMBL/GenBank/DDBJ whole genome shotgun (WGS) entry which is preliminary data.</text>
</comment>
<evidence type="ECO:0000256" key="1">
    <source>
        <dbReference type="ARBA" id="ARBA00022485"/>
    </source>
</evidence>
<dbReference type="PANTHER" id="PTHR43687:SF4">
    <property type="entry name" value="BLR5484 PROTEIN"/>
    <property type="match status" value="1"/>
</dbReference>
<keyword evidence="3" id="KW-0408">Iron</keyword>
<dbReference type="InterPro" id="IPR017896">
    <property type="entry name" value="4Fe4S_Fe-S-bd"/>
</dbReference>
<keyword evidence="2" id="KW-0479">Metal-binding</keyword>
<dbReference type="PANTHER" id="PTHR43687">
    <property type="entry name" value="ADENYLYLSULFATE REDUCTASE, BETA SUBUNIT"/>
    <property type="match status" value="1"/>
</dbReference>
<evidence type="ECO:0000259" key="5">
    <source>
        <dbReference type="PROSITE" id="PS51379"/>
    </source>
</evidence>
<dbReference type="EMBL" id="VSSQ01000053">
    <property type="protein sequence ID" value="MPL70532.1"/>
    <property type="molecule type" value="Genomic_DNA"/>
</dbReference>
<name>A0A644TWF7_9ZZZZ</name>
<dbReference type="Gene3D" id="3.30.70.20">
    <property type="match status" value="1"/>
</dbReference>